<evidence type="ECO:0000256" key="4">
    <source>
        <dbReference type="ARBA" id="ARBA00034521"/>
    </source>
</evidence>
<accession>A0ABQ4E8Q3</accession>
<gene>
    <name evidence="10" type="ORF">Pen02_55980</name>
</gene>
<dbReference type="Proteomes" id="UP000646749">
    <property type="component" value="Unassembled WGS sequence"/>
</dbReference>
<dbReference type="PANTHER" id="PTHR43675">
    <property type="entry name" value="ARSENITE METHYLTRANSFERASE"/>
    <property type="match status" value="1"/>
</dbReference>
<evidence type="ECO:0000256" key="5">
    <source>
        <dbReference type="ARBA" id="ARBA00034545"/>
    </source>
</evidence>
<dbReference type="InterPro" id="IPR025714">
    <property type="entry name" value="Methyltranfer_dom"/>
</dbReference>
<evidence type="ECO:0000256" key="1">
    <source>
        <dbReference type="ARBA" id="ARBA00022679"/>
    </source>
</evidence>
<dbReference type="SUPFAM" id="SSF53335">
    <property type="entry name" value="S-adenosyl-L-methionine-dependent methyltransferases"/>
    <property type="match status" value="1"/>
</dbReference>
<dbReference type="CDD" id="cd02440">
    <property type="entry name" value="AdoMet_MTases"/>
    <property type="match status" value="1"/>
</dbReference>
<sequence length="294" mass="30479">MTSTTPHSADAIQETIRQRYGGRAAAQVNLGVTAAASCCGTDSSCCGDTPTVGVNEFSADIYALDEMDEVPLRAALARLGCANPTAVAALRPGDVVLDLGSGGGLDAILAARRVGAAGQVYGIDMTDEMLGLAWQNAADAGIGNVSFLKGDIANLPLPDASVDVVISNCVINLAVDKRQVVAETWRVLRPGGRLAVADVVIQGGLPAGSAFAEALRADLYAWGSCVGGALSDDEYLALLREQGFTDARIDILRQHDATELFPSGLPEYAALEPAHVVEAILARFASAIVRAERS</sequence>
<name>A0ABQ4E8Q3_9ACTN</name>
<organism evidence="10 11">
    <name type="scientific">Plantactinospora endophytica</name>
    <dbReference type="NCBI Taxonomy" id="673535"/>
    <lineage>
        <taxon>Bacteria</taxon>
        <taxon>Bacillati</taxon>
        <taxon>Actinomycetota</taxon>
        <taxon>Actinomycetes</taxon>
        <taxon>Micromonosporales</taxon>
        <taxon>Micromonosporaceae</taxon>
        <taxon>Plantactinospora</taxon>
    </lineage>
</organism>
<keyword evidence="1" id="KW-0808">Transferase</keyword>
<comment type="catalytic activity">
    <reaction evidence="8">
        <text>arsenic triglutathione + 3 [thioredoxin]-dithiol + 3 S-adenosyl-L-methionine = trimethylarsine + 3 [thioredoxin]-disulfide + 3 glutathione + 3 S-adenosyl-L-homocysteine + 3 H(+)</text>
        <dbReference type="Rhea" id="RHEA:69432"/>
        <dbReference type="Rhea" id="RHEA-COMP:10698"/>
        <dbReference type="Rhea" id="RHEA-COMP:10700"/>
        <dbReference type="ChEBI" id="CHEBI:15378"/>
        <dbReference type="ChEBI" id="CHEBI:27130"/>
        <dbReference type="ChEBI" id="CHEBI:29950"/>
        <dbReference type="ChEBI" id="CHEBI:50058"/>
        <dbReference type="ChEBI" id="CHEBI:57856"/>
        <dbReference type="ChEBI" id="CHEBI:57925"/>
        <dbReference type="ChEBI" id="CHEBI:59789"/>
        <dbReference type="ChEBI" id="CHEBI:183640"/>
        <dbReference type="EC" id="2.1.1.137"/>
    </reaction>
</comment>
<evidence type="ECO:0000256" key="7">
    <source>
        <dbReference type="ARBA" id="ARBA00047943"/>
    </source>
</evidence>
<reference evidence="10 11" key="1">
    <citation type="submission" date="2021-01" db="EMBL/GenBank/DDBJ databases">
        <title>Whole genome shotgun sequence of Plantactinospora endophytica NBRC 110450.</title>
        <authorList>
            <person name="Komaki H."/>
            <person name="Tamura T."/>
        </authorList>
    </citation>
    <scope>NUCLEOTIDE SEQUENCE [LARGE SCALE GENOMIC DNA]</scope>
    <source>
        <strain evidence="10 11">NBRC 110450</strain>
    </source>
</reference>
<comment type="catalytic activity">
    <reaction evidence="6">
        <text>arsenic triglutathione + [thioredoxin]-dithiol + S-adenosyl-L-methionine + 2 H2O = methylarsonous acid + [thioredoxin]-disulfide + 3 glutathione + S-adenosyl-L-homocysteine + H(+)</text>
        <dbReference type="Rhea" id="RHEA:69460"/>
        <dbReference type="Rhea" id="RHEA-COMP:10698"/>
        <dbReference type="Rhea" id="RHEA-COMP:10700"/>
        <dbReference type="ChEBI" id="CHEBI:15377"/>
        <dbReference type="ChEBI" id="CHEBI:15378"/>
        <dbReference type="ChEBI" id="CHEBI:17826"/>
        <dbReference type="ChEBI" id="CHEBI:29950"/>
        <dbReference type="ChEBI" id="CHEBI:50058"/>
        <dbReference type="ChEBI" id="CHEBI:57856"/>
        <dbReference type="ChEBI" id="CHEBI:57925"/>
        <dbReference type="ChEBI" id="CHEBI:59789"/>
        <dbReference type="ChEBI" id="CHEBI:183640"/>
        <dbReference type="EC" id="2.1.1.137"/>
    </reaction>
</comment>
<keyword evidence="2" id="KW-0949">S-adenosyl-L-methionine</keyword>
<dbReference type="PANTHER" id="PTHR43675:SF8">
    <property type="entry name" value="ARSENITE METHYLTRANSFERASE"/>
    <property type="match status" value="1"/>
</dbReference>
<evidence type="ECO:0000256" key="6">
    <source>
        <dbReference type="ARBA" id="ARBA00047941"/>
    </source>
</evidence>
<comment type="catalytic activity">
    <reaction evidence="7">
        <text>arsenic triglutathione + 2 [thioredoxin]-dithiol + 2 S-adenosyl-L-methionine + H2O = dimethylarsinous acid + 2 [thioredoxin]-disulfide + 3 glutathione + 2 S-adenosyl-L-homocysteine + 2 H(+)</text>
        <dbReference type="Rhea" id="RHEA:69464"/>
        <dbReference type="Rhea" id="RHEA-COMP:10698"/>
        <dbReference type="Rhea" id="RHEA-COMP:10700"/>
        <dbReference type="ChEBI" id="CHEBI:15377"/>
        <dbReference type="ChEBI" id="CHEBI:15378"/>
        <dbReference type="ChEBI" id="CHEBI:23808"/>
        <dbReference type="ChEBI" id="CHEBI:29950"/>
        <dbReference type="ChEBI" id="CHEBI:50058"/>
        <dbReference type="ChEBI" id="CHEBI:57856"/>
        <dbReference type="ChEBI" id="CHEBI:57925"/>
        <dbReference type="ChEBI" id="CHEBI:59789"/>
        <dbReference type="ChEBI" id="CHEBI:183640"/>
        <dbReference type="EC" id="2.1.1.137"/>
    </reaction>
</comment>
<dbReference type="InterPro" id="IPR029063">
    <property type="entry name" value="SAM-dependent_MTases_sf"/>
</dbReference>
<dbReference type="InterPro" id="IPR026669">
    <property type="entry name" value="Arsenite_MeTrfase-like"/>
</dbReference>
<evidence type="ECO:0000256" key="3">
    <source>
        <dbReference type="ARBA" id="ARBA00034487"/>
    </source>
</evidence>
<evidence type="ECO:0000313" key="10">
    <source>
        <dbReference type="EMBL" id="GIG90662.1"/>
    </source>
</evidence>
<dbReference type="Pfam" id="PF13847">
    <property type="entry name" value="Methyltransf_31"/>
    <property type="match status" value="1"/>
</dbReference>
<dbReference type="Gene3D" id="3.40.50.150">
    <property type="entry name" value="Vaccinia Virus protein VP39"/>
    <property type="match status" value="1"/>
</dbReference>
<comment type="similarity">
    <text evidence="3">Belongs to the methyltransferase superfamily. Arsenite methyltransferase family.</text>
</comment>
<comment type="caution">
    <text evidence="10">The sequence shown here is derived from an EMBL/GenBank/DDBJ whole genome shotgun (WGS) entry which is preliminary data.</text>
</comment>
<keyword evidence="11" id="KW-1185">Reference proteome</keyword>
<dbReference type="EC" id="2.1.1.137" evidence="4"/>
<evidence type="ECO:0000313" key="11">
    <source>
        <dbReference type="Proteomes" id="UP000646749"/>
    </source>
</evidence>
<protein>
    <recommendedName>
        <fullName evidence="5">Arsenite methyltransferase</fullName>
        <ecNumber evidence="4">2.1.1.137</ecNumber>
    </recommendedName>
</protein>
<evidence type="ECO:0000256" key="8">
    <source>
        <dbReference type="ARBA" id="ARBA00048428"/>
    </source>
</evidence>
<dbReference type="NCBIfam" id="NF008823">
    <property type="entry name" value="PRK11873.1"/>
    <property type="match status" value="1"/>
</dbReference>
<dbReference type="EMBL" id="BONW01000028">
    <property type="protein sequence ID" value="GIG90662.1"/>
    <property type="molecule type" value="Genomic_DNA"/>
</dbReference>
<evidence type="ECO:0000259" key="9">
    <source>
        <dbReference type="Pfam" id="PF13847"/>
    </source>
</evidence>
<proteinExistence type="inferred from homology"/>
<evidence type="ECO:0000256" key="2">
    <source>
        <dbReference type="ARBA" id="ARBA00022691"/>
    </source>
</evidence>
<feature type="domain" description="Methyltransferase" evidence="9">
    <location>
        <begin position="92"/>
        <end position="243"/>
    </location>
</feature>
<dbReference type="RefSeq" id="WP_203869057.1">
    <property type="nucleotide sequence ID" value="NZ_BONW01000028.1"/>
</dbReference>